<dbReference type="EMBL" id="AMFJ01028844">
    <property type="protein sequence ID" value="EKD44521.1"/>
    <property type="molecule type" value="Genomic_DNA"/>
</dbReference>
<name>K1Z5J2_9BACT</name>
<sequence length="345" mass="40685">MKSIKSKYGGDIKFPFVMMREIFEVTGKYLSNSLQKWGYLFDKIEMVDSDIYKASIKDIKILVDDSRENEIIYFWRSENKEDTIYRSFSRTDETSEKLYIDDSRISQNLIFHSYHCFHKFLISDDDKNLQFKSFIETTQIDEWTREEYVSYTENGTITTPTEGWLEILRESEVITAMPVFADKKADEHFQLYGIAKITDGIDPKNLWLQDFIHSIRENARDDYLAQLSHRHFATDSSSASLRKSLVLTNKVKIVLKLSGDFFVDRKATDIIYFIVFKPKNTDMGIGKILFGDFTVPENKTRLKDSFWACVDFLNWDLITRPQWIKVVRINELKEPFLLDPSKYVR</sequence>
<gene>
    <name evidence="1" type="ORF">ACD_71C00113G0003</name>
</gene>
<dbReference type="AlphaFoldDB" id="K1Z5J2"/>
<protein>
    <submittedName>
        <fullName evidence="1">Uncharacterized protein</fullName>
    </submittedName>
</protein>
<comment type="caution">
    <text evidence="1">The sequence shown here is derived from an EMBL/GenBank/DDBJ whole genome shotgun (WGS) entry which is preliminary data.</text>
</comment>
<accession>K1Z5J2</accession>
<proteinExistence type="predicted"/>
<evidence type="ECO:0000313" key="1">
    <source>
        <dbReference type="EMBL" id="EKD44521.1"/>
    </source>
</evidence>
<organism evidence="1">
    <name type="scientific">uncultured bacterium</name>
    <name type="common">gcode 4</name>
    <dbReference type="NCBI Taxonomy" id="1234023"/>
    <lineage>
        <taxon>Bacteria</taxon>
        <taxon>environmental samples</taxon>
    </lineage>
</organism>
<reference evidence="1" key="1">
    <citation type="journal article" date="2012" name="Science">
        <title>Fermentation, hydrogen, and sulfur metabolism in multiple uncultivated bacterial phyla.</title>
        <authorList>
            <person name="Wrighton K.C."/>
            <person name="Thomas B.C."/>
            <person name="Sharon I."/>
            <person name="Miller C.S."/>
            <person name="Castelle C.J."/>
            <person name="VerBerkmoes N.C."/>
            <person name="Wilkins M.J."/>
            <person name="Hettich R.L."/>
            <person name="Lipton M.S."/>
            <person name="Williams K.H."/>
            <person name="Long P.E."/>
            <person name="Banfield J.F."/>
        </authorList>
    </citation>
    <scope>NUCLEOTIDE SEQUENCE [LARGE SCALE GENOMIC DNA]</scope>
</reference>